<organism evidence="2 3">
    <name type="scientific">Pseudomonas laurylsulfativorans</name>
    <dbReference type="NCBI Taxonomy" id="1943631"/>
    <lineage>
        <taxon>Bacteria</taxon>
        <taxon>Pseudomonadati</taxon>
        <taxon>Pseudomonadota</taxon>
        <taxon>Gammaproteobacteria</taxon>
        <taxon>Pseudomonadales</taxon>
        <taxon>Pseudomonadaceae</taxon>
        <taxon>Pseudomonas</taxon>
    </lineage>
</organism>
<dbReference type="GO" id="GO:0016491">
    <property type="term" value="F:oxidoreductase activity"/>
    <property type="evidence" value="ECO:0007669"/>
    <property type="project" value="InterPro"/>
</dbReference>
<dbReference type="AlphaFoldDB" id="A0A2S3VXQ9"/>
<dbReference type="InterPro" id="IPR011008">
    <property type="entry name" value="Dimeric_a/b-barrel"/>
</dbReference>
<gene>
    <name evidence="2" type="ORF">B0D71_05140</name>
</gene>
<protein>
    <submittedName>
        <fullName evidence="2">Ethyl tert-butyl ether degradation protein EthD</fullName>
    </submittedName>
</protein>
<name>A0A2S3VXQ9_9PSED</name>
<dbReference type="EMBL" id="MUJK01000001">
    <property type="protein sequence ID" value="POF44419.1"/>
    <property type="molecule type" value="Genomic_DNA"/>
</dbReference>
<proteinExistence type="predicted"/>
<accession>A0A2S3VXQ9</accession>
<dbReference type="PANTHER" id="PTHR40260">
    <property type="entry name" value="BLR8190 PROTEIN"/>
    <property type="match status" value="1"/>
</dbReference>
<dbReference type="NCBIfam" id="TIGR02118">
    <property type="entry name" value="EthD family reductase"/>
    <property type="match status" value="1"/>
</dbReference>
<evidence type="ECO:0000313" key="2">
    <source>
        <dbReference type="EMBL" id="POF44419.1"/>
    </source>
</evidence>
<dbReference type="Pfam" id="PF07110">
    <property type="entry name" value="EthD"/>
    <property type="match status" value="1"/>
</dbReference>
<comment type="caution">
    <text evidence="2">The sequence shown here is derived from an EMBL/GenBank/DDBJ whole genome shotgun (WGS) entry which is preliminary data.</text>
</comment>
<dbReference type="Proteomes" id="UP000237440">
    <property type="component" value="Unassembled WGS sequence"/>
</dbReference>
<dbReference type="OrthoDB" id="5343971at2"/>
<dbReference type="PANTHER" id="PTHR40260:SF2">
    <property type="entry name" value="BLR8190 PROTEIN"/>
    <property type="match status" value="1"/>
</dbReference>
<reference evidence="3" key="1">
    <citation type="submission" date="2017-02" db="EMBL/GenBank/DDBJ databases">
        <authorList>
            <person name="Furmanczyk E.M."/>
        </authorList>
    </citation>
    <scope>NUCLEOTIDE SEQUENCE [LARGE SCALE GENOMIC DNA]</scope>
    <source>
        <strain evidence="3">AP3_22</strain>
    </source>
</reference>
<keyword evidence="3" id="KW-1185">Reference proteome</keyword>
<dbReference type="Gene3D" id="3.30.70.100">
    <property type="match status" value="1"/>
</dbReference>
<sequence>MIKVSVLYPYQENARFDHDYYRDTHLPLVRSLMGEGLRKFTIDKGVSGGLPGSKPLYIGMCHLFCESFETFQQSFAPHAEKIYQDIINYTDIAPVIQFSEVVEVN</sequence>
<evidence type="ECO:0000259" key="1">
    <source>
        <dbReference type="Pfam" id="PF07110"/>
    </source>
</evidence>
<dbReference type="InterPro" id="IPR009799">
    <property type="entry name" value="EthD_dom"/>
</dbReference>
<evidence type="ECO:0000313" key="3">
    <source>
        <dbReference type="Proteomes" id="UP000237440"/>
    </source>
</evidence>
<feature type="domain" description="EthD" evidence="1">
    <location>
        <begin position="17"/>
        <end position="91"/>
    </location>
</feature>
<dbReference type="RefSeq" id="WP_103394025.1">
    <property type="nucleotide sequence ID" value="NZ_MUJK01000001.1"/>
</dbReference>
<dbReference type="SUPFAM" id="SSF54909">
    <property type="entry name" value="Dimeric alpha+beta barrel"/>
    <property type="match status" value="1"/>
</dbReference>